<keyword evidence="2" id="KW-1185">Reference proteome</keyword>
<dbReference type="STRING" id="1314781.A0A165DFP9"/>
<dbReference type="EMBL" id="KV426224">
    <property type="protein sequence ID" value="KZV84444.1"/>
    <property type="molecule type" value="Genomic_DNA"/>
</dbReference>
<sequence length="432" mass="46589">MASNRKRICWTQCAVLEAVSADQDLVASIAAGTPISCDLQSLAAQYNIELPAEMSDFLAQVGRLKTQAMQPLIKSFGLRRAPAETTAEWTTCVAGHSLQWDGLVRIANARGQCLIDNGCAVLPGAPATACILPDTTTSECYVVQPEQNLAVFGPEDEIQMLVIRHASGSSSSALSDVLEVAIEALNDRNNVRPTHPGKMIQFGQNTGQRNVWVDGCRVFGDVRNISQSKRAAFGEDLVAAKNRRLLGIIGIMWNMVCAAVPDDVMDQLHAVIADAGIPPMHAAGDRGDTGYTVTVNGKEHTFPGGRRPPCEAYISKNYSAPIHTDKTYAPFTLTWNIGRSTHPASTATGGGHFVDCDLGVKVLAATDTLIVFRANHRHGTTLSWGVDQYYLTITFSTRLKAAYDHAQTARNGADLTHRTWHADAFDGNVDTA</sequence>
<organism evidence="1 2">
    <name type="scientific">Exidia glandulosa HHB12029</name>
    <dbReference type="NCBI Taxonomy" id="1314781"/>
    <lineage>
        <taxon>Eukaryota</taxon>
        <taxon>Fungi</taxon>
        <taxon>Dikarya</taxon>
        <taxon>Basidiomycota</taxon>
        <taxon>Agaricomycotina</taxon>
        <taxon>Agaricomycetes</taxon>
        <taxon>Auriculariales</taxon>
        <taxon>Exidiaceae</taxon>
        <taxon>Exidia</taxon>
    </lineage>
</organism>
<reference evidence="1 2" key="1">
    <citation type="journal article" date="2016" name="Mol. Biol. Evol.">
        <title>Comparative Genomics of Early-Diverging Mushroom-Forming Fungi Provides Insights into the Origins of Lignocellulose Decay Capabilities.</title>
        <authorList>
            <person name="Nagy L.G."/>
            <person name="Riley R."/>
            <person name="Tritt A."/>
            <person name="Adam C."/>
            <person name="Daum C."/>
            <person name="Floudas D."/>
            <person name="Sun H."/>
            <person name="Yadav J.S."/>
            <person name="Pangilinan J."/>
            <person name="Larsson K.H."/>
            <person name="Matsuura K."/>
            <person name="Barry K."/>
            <person name="Labutti K."/>
            <person name="Kuo R."/>
            <person name="Ohm R.A."/>
            <person name="Bhattacharya S.S."/>
            <person name="Shirouzu T."/>
            <person name="Yoshinaga Y."/>
            <person name="Martin F.M."/>
            <person name="Grigoriev I.V."/>
            <person name="Hibbett D.S."/>
        </authorList>
    </citation>
    <scope>NUCLEOTIDE SEQUENCE [LARGE SCALE GENOMIC DNA]</scope>
    <source>
        <strain evidence="1 2">HHB12029</strain>
    </source>
</reference>
<protein>
    <submittedName>
        <fullName evidence="1">Uncharacterized protein</fullName>
    </submittedName>
</protein>
<dbReference type="Proteomes" id="UP000077266">
    <property type="component" value="Unassembled WGS sequence"/>
</dbReference>
<evidence type="ECO:0000313" key="2">
    <source>
        <dbReference type="Proteomes" id="UP000077266"/>
    </source>
</evidence>
<dbReference type="InParanoid" id="A0A165DFP9"/>
<accession>A0A165DFP9</accession>
<evidence type="ECO:0000313" key="1">
    <source>
        <dbReference type="EMBL" id="KZV84444.1"/>
    </source>
</evidence>
<dbReference type="OrthoDB" id="2633226at2759"/>
<proteinExistence type="predicted"/>
<name>A0A165DFP9_EXIGL</name>
<gene>
    <name evidence="1" type="ORF">EXIGLDRAFT_700427</name>
</gene>
<dbReference type="AlphaFoldDB" id="A0A165DFP9"/>